<gene>
    <name evidence="1" type="primary">Nfu_g_1_011675</name>
</gene>
<evidence type="ECO:0000313" key="1">
    <source>
        <dbReference type="EMBL" id="SBR42069.1"/>
    </source>
</evidence>
<reference evidence="1" key="1">
    <citation type="submission" date="2016-05" db="EMBL/GenBank/DDBJ databases">
        <authorList>
            <person name="Lavstsen T."/>
            <person name="Jespersen J.S."/>
        </authorList>
    </citation>
    <scope>NUCLEOTIDE SEQUENCE</scope>
    <source>
        <tissue evidence="1">Brain</tissue>
    </source>
</reference>
<name>A0A1A8LDW7_9TELE</name>
<reference evidence="1" key="2">
    <citation type="submission" date="2016-06" db="EMBL/GenBank/DDBJ databases">
        <title>The genome of a short-lived fish provides insights into sex chromosome evolution and the genetic control of aging.</title>
        <authorList>
            <person name="Reichwald K."/>
            <person name="Felder M."/>
            <person name="Petzold A."/>
            <person name="Koch P."/>
            <person name="Groth M."/>
            <person name="Platzer M."/>
        </authorList>
    </citation>
    <scope>NUCLEOTIDE SEQUENCE</scope>
    <source>
        <tissue evidence="1">Brain</tissue>
    </source>
</reference>
<accession>A0A1A8LDW7</accession>
<dbReference type="EMBL" id="HAEF01004687">
    <property type="protein sequence ID" value="SBR42069.1"/>
    <property type="molecule type" value="Transcribed_RNA"/>
</dbReference>
<sequence length="98" mass="11445">MTNKYQNLKLNKTERYGRRWNLRLHGVPEDNPEDIRAKVINICCSLVPESQHKITDSIDNVYRKGRIQASSNCPRTTIIRFTNRSTGDLLWRAVEKSD</sequence>
<dbReference type="AlphaFoldDB" id="A0A1A8LDW7"/>
<organism evidence="1">
    <name type="scientific">Nothobranchius pienaari</name>
    <dbReference type="NCBI Taxonomy" id="704102"/>
    <lineage>
        <taxon>Eukaryota</taxon>
        <taxon>Metazoa</taxon>
        <taxon>Chordata</taxon>
        <taxon>Craniata</taxon>
        <taxon>Vertebrata</taxon>
        <taxon>Euteleostomi</taxon>
        <taxon>Actinopterygii</taxon>
        <taxon>Neopterygii</taxon>
        <taxon>Teleostei</taxon>
        <taxon>Neoteleostei</taxon>
        <taxon>Acanthomorphata</taxon>
        <taxon>Ovalentaria</taxon>
        <taxon>Atherinomorphae</taxon>
        <taxon>Cyprinodontiformes</taxon>
        <taxon>Nothobranchiidae</taxon>
        <taxon>Nothobranchius</taxon>
    </lineage>
</organism>
<protein>
    <submittedName>
        <fullName evidence="1">Uncharacterized protein</fullName>
    </submittedName>
</protein>
<proteinExistence type="predicted"/>
<dbReference type="Gene3D" id="3.30.70.1820">
    <property type="entry name" value="L1 transposable element, RRM domain"/>
    <property type="match status" value="1"/>
</dbReference>